<dbReference type="EMBL" id="BLVO01000005">
    <property type="protein sequence ID" value="GFM32394.1"/>
    <property type="molecule type" value="Genomic_DNA"/>
</dbReference>
<dbReference type="RefSeq" id="WP_174404100.1">
    <property type="nucleotide sequence ID" value="NZ_BLVO01000005.1"/>
</dbReference>
<evidence type="ECO:0000256" key="1">
    <source>
        <dbReference type="ARBA" id="ARBA00022553"/>
    </source>
</evidence>
<dbReference type="InterPro" id="IPR011006">
    <property type="entry name" value="CheY-like_superfamily"/>
</dbReference>
<dbReference type="InterPro" id="IPR050595">
    <property type="entry name" value="Bact_response_regulator"/>
</dbReference>
<gene>
    <name evidence="5" type="ORF">DSM101010T_07590</name>
</gene>
<dbReference type="PANTHER" id="PTHR44591:SF14">
    <property type="entry name" value="PROTEIN PILG"/>
    <property type="match status" value="1"/>
</dbReference>
<evidence type="ECO:0000256" key="2">
    <source>
        <dbReference type="ARBA" id="ARBA00023012"/>
    </source>
</evidence>
<keyword evidence="1 3" id="KW-0597">Phosphoprotein</keyword>
<protein>
    <submittedName>
        <fullName evidence="5">Response regulator</fullName>
    </submittedName>
</protein>
<dbReference type="SUPFAM" id="SSF52172">
    <property type="entry name" value="CheY-like"/>
    <property type="match status" value="1"/>
</dbReference>
<dbReference type="PANTHER" id="PTHR44591">
    <property type="entry name" value="STRESS RESPONSE REGULATOR PROTEIN 1"/>
    <property type="match status" value="1"/>
</dbReference>
<evidence type="ECO:0000313" key="5">
    <source>
        <dbReference type="EMBL" id="GFM32394.1"/>
    </source>
</evidence>
<reference evidence="5 6" key="1">
    <citation type="submission" date="2020-05" db="EMBL/GenBank/DDBJ databases">
        <title>Draft genome sequence of Desulfovibrio sp. strain HN2T.</title>
        <authorList>
            <person name="Ueno A."/>
            <person name="Tamazawa S."/>
            <person name="Tamamura S."/>
            <person name="Murakami T."/>
            <person name="Kiyama T."/>
            <person name="Inomata H."/>
            <person name="Amano Y."/>
            <person name="Miyakawa K."/>
            <person name="Tamaki H."/>
            <person name="Naganuma T."/>
            <person name="Kaneko K."/>
        </authorList>
    </citation>
    <scope>NUCLEOTIDE SEQUENCE [LARGE SCALE GENOMIC DNA]</scope>
    <source>
        <strain evidence="5 6">HN2</strain>
    </source>
</reference>
<dbReference type="InterPro" id="IPR001789">
    <property type="entry name" value="Sig_transdc_resp-reg_receiver"/>
</dbReference>
<keyword evidence="2" id="KW-0902">Two-component regulatory system</keyword>
<dbReference type="SMART" id="SM00448">
    <property type="entry name" value="REC"/>
    <property type="match status" value="1"/>
</dbReference>
<dbReference type="AlphaFoldDB" id="A0A7J0BH33"/>
<keyword evidence="6" id="KW-1185">Reference proteome</keyword>
<organism evidence="5 6">
    <name type="scientific">Desulfovibrio subterraneus</name>
    <dbReference type="NCBI Taxonomy" id="2718620"/>
    <lineage>
        <taxon>Bacteria</taxon>
        <taxon>Pseudomonadati</taxon>
        <taxon>Thermodesulfobacteriota</taxon>
        <taxon>Desulfovibrionia</taxon>
        <taxon>Desulfovibrionales</taxon>
        <taxon>Desulfovibrionaceae</taxon>
        <taxon>Desulfovibrio</taxon>
    </lineage>
</organism>
<evidence type="ECO:0000256" key="3">
    <source>
        <dbReference type="PROSITE-ProRule" id="PRU00169"/>
    </source>
</evidence>
<proteinExistence type="predicted"/>
<dbReference type="Gene3D" id="3.40.50.2300">
    <property type="match status" value="1"/>
</dbReference>
<dbReference type="Proteomes" id="UP000503840">
    <property type="component" value="Unassembled WGS sequence"/>
</dbReference>
<dbReference type="GO" id="GO:0000160">
    <property type="term" value="P:phosphorelay signal transduction system"/>
    <property type="evidence" value="ECO:0007669"/>
    <property type="project" value="UniProtKB-KW"/>
</dbReference>
<name>A0A7J0BH33_9BACT</name>
<feature type="domain" description="Response regulatory" evidence="4">
    <location>
        <begin position="4"/>
        <end position="116"/>
    </location>
</feature>
<dbReference type="Pfam" id="PF00072">
    <property type="entry name" value="Response_reg"/>
    <property type="match status" value="1"/>
</dbReference>
<sequence>MALRIMVVDDDQNIVEYLVNILTAQGYEATGAVSREQAVRHAAAQPPDLITLDMEMPGEAGPLLYKDMVALNGMSQTPFILICGLPGLHHAIPNAVATVNKPFDPEKLIGIIRDTFPG</sequence>
<evidence type="ECO:0000313" key="6">
    <source>
        <dbReference type="Proteomes" id="UP000503840"/>
    </source>
</evidence>
<feature type="modified residue" description="4-aspartylphosphate" evidence="3">
    <location>
        <position position="53"/>
    </location>
</feature>
<dbReference type="PROSITE" id="PS50110">
    <property type="entry name" value="RESPONSE_REGULATORY"/>
    <property type="match status" value="1"/>
</dbReference>
<accession>A0A7J0BH33</accession>
<evidence type="ECO:0000259" key="4">
    <source>
        <dbReference type="PROSITE" id="PS50110"/>
    </source>
</evidence>
<comment type="caution">
    <text evidence="5">The sequence shown here is derived from an EMBL/GenBank/DDBJ whole genome shotgun (WGS) entry which is preliminary data.</text>
</comment>